<dbReference type="Pfam" id="PF13241">
    <property type="entry name" value="NAD_binding_7"/>
    <property type="match status" value="1"/>
</dbReference>
<reference evidence="8 9" key="1">
    <citation type="submission" date="2018-06" db="EMBL/GenBank/DDBJ databases">
        <title>Genomic Encyclopedia of Type Strains, Phase IV (KMG-IV): sequencing the most valuable type-strain genomes for metagenomic binning, comparative biology and taxonomic classification.</title>
        <authorList>
            <person name="Goeker M."/>
        </authorList>
    </citation>
    <scope>NUCLEOTIDE SEQUENCE [LARGE SCALE GENOMIC DNA]</scope>
    <source>
        <strain evidence="8 9">DSM 5</strain>
    </source>
</reference>
<evidence type="ECO:0000259" key="7">
    <source>
        <dbReference type="Pfam" id="PF14824"/>
    </source>
</evidence>
<gene>
    <name evidence="8" type="ORF">C7437_10294</name>
</gene>
<dbReference type="InterPro" id="IPR042518">
    <property type="entry name" value="SirC_C"/>
</dbReference>
<evidence type="ECO:0000256" key="3">
    <source>
        <dbReference type="ARBA" id="ARBA00023002"/>
    </source>
</evidence>
<dbReference type="EMBL" id="QKZI01000002">
    <property type="protein sequence ID" value="PZX05636.1"/>
    <property type="molecule type" value="Genomic_DNA"/>
</dbReference>
<dbReference type="Proteomes" id="UP000248646">
    <property type="component" value="Unassembled WGS sequence"/>
</dbReference>
<accession>A0A2W7MGS2</accession>
<evidence type="ECO:0000256" key="6">
    <source>
        <dbReference type="ARBA" id="ARBA00047561"/>
    </source>
</evidence>
<proteinExistence type="predicted"/>
<evidence type="ECO:0000256" key="4">
    <source>
        <dbReference type="ARBA" id="ARBA00023027"/>
    </source>
</evidence>
<protein>
    <recommendedName>
        <fullName evidence="2">precorrin-2 dehydrogenase</fullName>
        <ecNumber evidence="2">1.3.1.76</ecNumber>
    </recommendedName>
</protein>
<dbReference type="InterPro" id="IPR028281">
    <property type="entry name" value="Sirohaem_synthase_central"/>
</dbReference>
<dbReference type="Pfam" id="PF22440">
    <property type="entry name" value="SirC_C"/>
    <property type="match status" value="1"/>
</dbReference>
<keyword evidence="3" id="KW-0560">Oxidoreductase</keyword>
<dbReference type="GO" id="GO:0019354">
    <property type="term" value="P:siroheme biosynthetic process"/>
    <property type="evidence" value="ECO:0007669"/>
    <property type="project" value="UniProtKB-UniPathway"/>
</dbReference>
<dbReference type="Gene3D" id="1.10.8.610">
    <property type="entry name" value="SirC, precorrin-2 dehydrogenase, C-terminal helical domain-like"/>
    <property type="match status" value="1"/>
</dbReference>
<keyword evidence="9" id="KW-1185">Reference proteome</keyword>
<evidence type="ECO:0000256" key="2">
    <source>
        <dbReference type="ARBA" id="ARBA00012400"/>
    </source>
</evidence>
<dbReference type="PANTHER" id="PTHR35330">
    <property type="entry name" value="SIROHEME BIOSYNTHESIS PROTEIN MET8"/>
    <property type="match status" value="1"/>
</dbReference>
<dbReference type="NCBIfam" id="NF005222">
    <property type="entry name" value="PRK06718.1"/>
    <property type="match status" value="1"/>
</dbReference>
<evidence type="ECO:0000256" key="5">
    <source>
        <dbReference type="ARBA" id="ARBA00023244"/>
    </source>
</evidence>
<comment type="pathway">
    <text evidence="1">Porphyrin-containing compound metabolism; siroheme biosynthesis; sirohydrochlorin from precorrin-2: step 1/1.</text>
</comment>
<dbReference type="AlphaFoldDB" id="A0A2W7MGS2"/>
<dbReference type="GO" id="GO:0004325">
    <property type="term" value="F:ferrochelatase activity"/>
    <property type="evidence" value="ECO:0007669"/>
    <property type="project" value="InterPro"/>
</dbReference>
<dbReference type="InterPro" id="IPR028161">
    <property type="entry name" value="Met8-like"/>
</dbReference>
<keyword evidence="4" id="KW-0520">NAD</keyword>
<dbReference type="InterPro" id="IPR006367">
    <property type="entry name" value="Sirohaem_synthase_N"/>
</dbReference>
<comment type="caution">
    <text evidence="8">The sequence shown here is derived from an EMBL/GenBank/DDBJ whole genome shotgun (WGS) entry which is preliminary data.</text>
</comment>
<dbReference type="NCBIfam" id="TIGR01470">
    <property type="entry name" value="cysG_Nterm"/>
    <property type="match status" value="1"/>
</dbReference>
<dbReference type="InterPro" id="IPR036291">
    <property type="entry name" value="NAD(P)-bd_dom_sf"/>
</dbReference>
<dbReference type="GO" id="GO:0043115">
    <property type="term" value="F:precorrin-2 dehydrogenase activity"/>
    <property type="evidence" value="ECO:0007669"/>
    <property type="project" value="UniProtKB-EC"/>
</dbReference>
<feature type="domain" description="Siroheme synthase central" evidence="7">
    <location>
        <begin position="112"/>
        <end position="138"/>
    </location>
</feature>
<dbReference type="Pfam" id="PF14824">
    <property type="entry name" value="Sirohm_synth_M"/>
    <property type="match status" value="1"/>
</dbReference>
<dbReference type="PANTHER" id="PTHR35330:SF1">
    <property type="entry name" value="SIROHEME BIOSYNTHESIS PROTEIN MET8"/>
    <property type="match status" value="1"/>
</dbReference>
<name>A0A2W7MGS2_9BACI</name>
<dbReference type="Gene3D" id="3.40.50.720">
    <property type="entry name" value="NAD(P)-binding Rossmann-like Domain"/>
    <property type="match status" value="1"/>
</dbReference>
<evidence type="ECO:0000313" key="8">
    <source>
        <dbReference type="EMBL" id="PZX05636.1"/>
    </source>
</evidence>
<keyword evidence="5" id="KW-0627">Porphyrin biosynthesis</keyword>
<evidence type="ECO:0000313" key="9">
    <source>
        <dbReference type="Proteomes" id="UP000248646"/>
    </source>
</evidence>
<evidence type="ECO:0000256" key="1">
    <source>
        <dbReference type="ARBA" id="ARBA00005010"/>
    </source>
</evidence>
<dbReference type="SUPFAM" id="SSF75615">
    <property type="entry name" value="Siroheme synthase middle domains-like"/>
    <property type="match status" value="1"/>
</dbReference>
<dbReference type="SUPFAM" id="SSF51735">
    <property type="entry name" value="NAD(P)-binding Rossmann-fold domains"/>
    <property type="match status" value="1"/>
</dbReference>
<dbReference type="UniPathway" id="UPA00262">
    <property type="reaction ID" value="UER00222"/>
</dbReference>
<sequence length="197" mass="21854">MLNIKGRPAVVVGGGKIACRRTIGLLKAGAKVTVISPDIQEQMNDLWNENRVDWVQKKFEADDLHGAFIVIAATNSKEVNLSVAENAGVNQLVNIVDEPELSTFHVPATLTRGDLTISVATGGASPTLSRIIRSELEEKYDNSYVGYLDFLATVRGKLKQVSMDESMKIHYLIEITNESFQKSEEKQREFLEFLEGI</sequence>
<organism evidence="8 9">
    <name type="scientific">Psychrobacillus insolitus</name>
    <dbReference type="NCBI Taxonomy" id="1461"/>
    <lineage>
        <taxon>Bacteria</taxon>
        <taxon>Bacillati</taxon>
        <taxon>Bacillota</taxon>
        <taxon>Bacilli</taxon>
        <taxon>Bacillales</taxon>
        <taxon>Bacillaceae</taxon>
        <taxon>Psychrobacillus</taxon>
    </lineage>
</organism>
<comment type="catalytic activity">
    <reaction evidence="6">
        <text>precorrin-2 + NAD(+) = sirohydrochlorin + NADH + 2 H(+)</text>
        <dbReference type="Rhea" id="RHEA:15613"/>
        <dbReference type="ChEBI" id="CHEBI:15378"/>
        <dbReference type="ChEBI" id="CHEBI:57540"/>
        <dbReference type="ChEBI" id="CHEBI:57945"/>
        <dbReference type="ChEBI" id="CHEBI:58351"/>
        <dbReference type="ChEBI" id="CHEBI:58827"/>
        <dbReference type="EC" id="1.3.1.76"/>
    </reaction>
</comment>
<dbReference type="EC" id="1.3.1.76" evidence="2"/>